<dbReference type="RefSeq" id="WP_189491998.1">
    <property type="nucleotide sequence ID" value="NZ_BMZG01000004.1"/>
</dbReference>
<dbReference type="AlphaFoldDB" id="A0A8J3CMB1"/>
<reference evidence="1" key="1">
    <citation type="journal article" date="2014" name="Int. J. Syst. Evol. Microbiol.">
        <title>Complete genome sequence of Corynebacterium casei LMG S-19264T (=DSM 44701T), isolated from a smear-ripened cheese.</title>
        <authorList>
            <consortium name="US DOE Joint Genome Institute (JGI-PGF)"/>
            <person name="Walter F."/>
            <person name="Albersmeier A."/>
            <person name="Kalinowski J."/>
            <person name="Ruckert C."/>
        </authorList>
    </citation>
    <scope>NUCLEOTIDE SEQUENCE</scope>
    <source>
        <strain evidence="1">KCTC 32501</strain>
    </source>
</reference>
<protein>
    <submittedName>
        <fullName evidence="1">Uncharacterized protein</fullName>
    </submittedName>
</protein>
<proteinExistence type="predicted"/>
<organism evidence="1 2">
    <name type="scientific">Formosimonas limnophila</name>
    <dbReference type="NCBI Taxonomy" id="1384487"/>
    <lineage>
        <taxon>Bacteria</taxon>
        <taxon>Pseudomonadati</taxon>
        <taxon>Pseudomonadota</taxon>
        <taxon>Betaproteobacteria</taxon>
        <taxon>Burkholderiales</taxon>
        <taxon>Burkholderiaceae</taxon>
        <taxon>Formosimonas</taxon>
    </lineage>
</organism>
<reference evidence="1" key="2">
    <citation type="submission" date="2020-09" db="EMBL/GenBank/DDBJ databases">
        <authorList>
            <person name="Sun Q."/>
            <person name="Kim S."/>
        </authorList>
    </citation>
    <scope>NUCLEOTIDE SEQUENCE</scope>
    <source>
        <strain evidence="1">KCTC 32501</strain>
    </source>
</reference>
<evidence type="ECO:0000313" key="1">
    <source>
        <dbReference type="EMBL" id="GHA69815.1"/>
    </source>
</evidence>
<name>A0A8J3CMB1_9BURK</name>
<dbReference type="Proteomes" id="UP000614287">
    <property type="component" value="Unassembled WGS sequence"/>
</dbReference>
<gene>
    <name evidence="1" type="ORF">GCM10009007_08030</name>
</gene>
<evidence type="ECO:0000313" key="2">
    <source>
        <dbReference type="Proteomes" id="UP000614287"/>
    </source>
</evidence>
<dbReference type="EMBL" id="BMZG01000004">
    <property type="protein sequence ID" value="GHA69815.1"/>
    <property type="molecule type" value="Genomic_DNA"/>
</dbReference>
<accession>A0A8J3CMB1</accession>
<keyword evidence="2" id="KW-1185">Reference proteome</keyword>
<comment type="caution">
    <text evidence="1">The sequence shown here is derived from an EMBL/GenBank/DDBJ whole genome shotgun (WGS) entry which is preliminary data.</text>
</comment>
<sequence>MALFVNAAESLGHTTSVEHGVIRPGALNILFATHSEPLASLKKKAEHIDFVPMGYMPVMSCIPTNVPQDIDVLFLRNN</sequence>